<dbReference type="GO" id="GO:0006367">
    <property type="term" value="P:transcription initiation at RNA polymerase II promoter"/>
    <property type="evidence" value="ECO:0007669"/>
    <property type="project" value="InterPro"/>
</dbReference>
<dbReference type="GO" id="GO:0005674">
    <property type="term" value="C:transcription factor TFIIF complex"/>
    <property type="evidence" value="ECO:0007669"/>
    <property type="project" value="InterPro"/>
</dbReference>
<dbReference type="InterPro" id="IPR003196">
    <property type="entry name" value="TFIIF_beta"/>
</dbReference>
<dbReference type="CDD" id="cd07980">
    <property type="entry name" value="TFIIF_beta"/>
    <property type="match status" value="1"/>
</dbReference>
<keyword evidence="6" id="KW-0804">Transcription</keyword>
<dbReference type="InterPro" id="IPR036390">
    <property type="entry name" value="WH_DNA-bd_sf"/>
</dbReference>
<dbReference type="FunFam" id="1.10.10.10:FF:000035">
    <property type="entry name" value="General transcription factor IIF subunit 2"/>
    <property type="match status" value="1"/>
</dbReference>
<evidence type="ECO:0000256" key="4">
    <source>
        <dbReference type="ARBA" id="ARBA00023015"/>
    </source>
</evidence>
<dbReference type="PANTHER" id="PTHR10445:SF0">
    <property type="entry name" value="GENERAL TRANSCRIPTION FACTOR IIF SUBUNIT 2"/>
    <property type="match status" value="1"/>
</dbReference>
<feature type="compositionally biased region" description="Acidic residues" evidence="9">
    <location>
        <begin position="289"/>
        <end position="319"/>
    </location>
</feature>
<comment type="similarity">
    <text evidence="2">Belongs to the TFIIF beta subunit family.</text>
</comment>
<dbReference type="InterPro" id="IPR040504">
    <property type="entry name" value="TFIIF_beta_N"/>
</dbReference>
<dbReference type="Pfam" id="PF17683">
    <property type="entry name" value="TFIIF_beta_N"/>
    <property type="match status" value="1"/>
</dbReference>
<dbReference type="OrthoDB" id="26094at2759"/>
<feature type="domain" description="TFIIF beta subunit N-terminal" evidence="11">
    <location>
        <begin position="33"/>
        <end position="157"/>
    </location>
</feature>
<proteinExistence type="inferred from homology"/>
<dbReference type="InterPro" id="IPR036388">
    <property type="entry name" value="WH-like_DNA-bd_sf"/>
</dbReference>
<dbReference type="InterPro" id="IPR040450">
    <property type="entry name" value="TFIIF_beta_HTH"/>
</dbReference>
<evidence type="ECO:0000256" key="2">
    <source>
        <dbReference type="ARBA" id="ARBA00009543"/>
    </source>
</evidence>
<dbReference type="SUPFAM" id="SSF46785">
    <property type="entry name" value="Winged helix' DNA-binding domain"/>
    <property type="match status" value="1"/>
</dbReference>
<feature type="domain" description="TFIIF beta subunit HTH" evidence="10">
    <location>
        <begin position="201"/>
        <end position="264"/>
    </location>
</feature>
<evidence type="ECO:0000259" key="10">
    <source>
        <dbReference type="Pfam" id="PF02270"/>
    </source>
</evidence>
<dbReference type="Proteomes" id="UP000663879">
    <property type="component" value="Unassembled WGS sequence"/>
</dbReference>
<dbReference type="AlphaFoldDB" id="A0A813YJY3"/>
<evidence type="ECO:0000256" key="7">
    <source>
        <dbReference type="ARBA" id="ARBA00023242"/>
    </source>
</evidence>
<reference evidence="12" key="1">
    <citation type="submission" date="2021-02" db="EMBL/GenBank/DDBJ databases">
        <authorList>
            <person name="Nowell W R."/>
        </authorList>
    </citation>
    <scope>NUCLEOTIDE SEQUENCE</scope>
    <source>
        <strain evidence="12">Ploen Becks lab</strain>
    </source>
</reference>
<evidence type="ECO:0000256" key="9">
    <source>
        <dbReference type="SAM" id="MobiDB-lite"/>
    </source>
</evidence>
<gene>
    <name evidence="12" type="ORF">OXX778_LOCUS10632</name>
</gene>
<feature type="region of interest" description="Disordered" evidence="9">
    <location>
        <begin position="268"/>
        <end position="319"/>
    </location>
</feature>
<keyword evidence="4" id="KW-0805">Transcription regulation</keyword>
<name>A0A813YJY3_9BILA</name>
<dbReference type="Pfam" id="PF02270">
    <property type="entry name" value="TFIIF_beta"/>
    <property type="match status" value="1"/>
</dbReference>
<dbReference type="Gene3D" id="1.10.10.10">
    <property type="entry name" value="Winged helix-like DNA-binding domain superfamily/Winged helix DNA-binding domain"/>
    <property type="match status" value="1"/>
</dbReference>
<dbReference type="SUPFAM" id="SSF50916">
    <property type="entry name" value="Rap30/74 interaction domains"/>
    <property type="match status" value="1"/>
</dbReference>
<evidence type="ECO:0000256" key="6">
    <source>
        <dbReference type="ARBA" id="ARBA00023163"/>
    </source>
</evidence>
<dbReference type="GO" id="GO:0003677">
    <property type="term" value="F:DNA binding"/>
    <property type="evidence" value="ECO:0007669"/>
    <property type="project" value="UniProtKB-KW"/>
</dbReference>
<evidence type="ECO:0000256" key="8">
    <source>
        <dbReference type="ARBA" id="ARBA00033388"/>
    </source>
</evidence>
<dbReference type="GO" id="GO:0006368">
    <property type="term" value="P:transcription elongation by RNA polymerase II"/>
    <property type="evidence" value="ECO:0007669"/>
    <property type="project" value="UniProtKB-ARBA"/>
</dbReference>
<evidence type="ECO:0000256" key="3">
    <source>
        <dbReference type="ARBA" id="ARBA00020815"/>
    </source>
</evidence>
<protein>
    <recommendedName>
        <fullName evidence="3">General transcription factor IIF subunit 2</fullName>
    </recommendedName>
    <alternativeName>
        <fullName evidence="8">Transcription initiation factor IIF subunit beta</fullName>
    </alternativeName>
</protein>
<accession>A0A813YJY3</accession>
<dbReference type="PANTHER" id="PTHR10445">
    <property type="entry name" value="GENERAL TRANSCRIPTION FACTOR IIF SUBUNIT 2"/>
    <property type="match status" value="1"/>
</dbReference>
<evidence type="ECO:0000313" key="12">
    <source>
        <dbReference type="EMBL" id="CAF0885355.1"/>
    </source>
</evidence>
<evidence type="ECO:0000256" key="1">
    <source>
        <dbReference type="ARBA" id="ARBA00004123"/>
    </source>
</evidence>
<evidence type="ECO:0000256" key="5">
    <source>
        <dbReference type="ARBA" id="ARBA00023125"/>
    </source>
</evidence>
<keyword evidence="13" id="KW-1185">Reference proteome</keyword>
<sequence length="319" mass="36253">MSDSKPTNTPAPAPTNIIGNVGPTNLDCSKASTNVWLVKVPKYLAKKWNEAQDNTNVGVIRITQSKVGQKQVQEVLFHLNEALGRTVSIKIGNKTLEEAVPLEHKFVMTQYSSQAVYILKQSDDGTKENLQISGKVTQRAECTPVQNDTNYIKLKRETVKSFTEPKRQIKMASDFIPRTTFLPRSTHAERMDKKDKVKKLRKEKEKVLDVLFNAFNKHQFYNIKDLVKLTQQPVSYLKDILHEICKYNAKGDHKNTWELKEEFKQAGSGAADEKKKAAAVASLAKDTEKDDDFMDDDDDDDDDFDDDDDDDDDDMIETM</sequence>
<organism evidence="12 13">
    <name type="scientific">Brachionus calyciflorus</name>
    <dbReference type="NCBI Taxonomy" id="104777"/>
    <lineage>
        <taxon>Eukaryota</taxon>
        <taxon>Metazoa</taxon>
        <taxon>Spiralia</taxon>
        <taxon>Gnathifera</taxon>
        <taxon>Rotifera</taxon>
        <taxon>Eurotatoria</taxon>
        <taxon>Monogononta</taxon>
        <taxon>Pseudotrocha</taxon>
        <taxon>Ploima</taxon>
        <taxon>Brachionidae</taxon>
        <taxon>Brachionus</taxon>
    </lineage>
</organism>
<dbReference type="EMBL" id="CAJNOC010001708">
    <property type="protein sequence ID" value="CAF0885355.1"/>
    <property type="molecule type" value="Genomic_DNA"/>
</dbReference>
<evidence type="ECO:0000259" key="11">
    <source>
        <dbReference type="Pfam" id="PF17683"/>
    </source>
</evidence>
<keyword evidence="5" id="KW-0238">DNA-binding</keyword>
<comment type="caution">
    <text evidence="12">The sequence shown here is derived from an EMBL/GenBank/DDBJ whole genome shotgun (WGS) entry which is preliminary data.</text>
</comment>
<keyword evidence="7" id="KW-0539">Nucleus</keyword>
<evidence type="ECO:0000313" key="13">
    <source>
        <dbReference type="Proteomes" id="UP000663879"/>
    </source>
</evidence>
<comment type="subcellular location">
    <subcellularLocation>
        <location evidence="1">Nucleus</location>
    </subcellularLocation>
</comment>
<dbReference type="InterPro" id="IPR011039">
    <property type="entry name" value="TFIIF_interaction"/>
</dbReference>